<evidence type="ECO:0008006" key="4">
    <source>
        <dbReference type="Google" id="ProtNLM"/>
    </source>
</evidence>
<accession>A0A023WSF0</accession>
<dbReference type="KEGG" id="pstu:UIB01_11395"/>
<evidence type="ECO:0000313" key="3">
    <source>
        <dbReference type="Proteomes" id="UP000025238"/>
    </source>
</evidence>
<dbReference type="Pfam" id="PF04314">
    <property type="entry name" value="PCuAC"/>
    <property type="match status" value="1"/>
</dbReference>
<dbReference type="Proteomes" id="UP000025238">
    <property type="component" value="Chromosome"/>
</dbReference>
<organism evidence="2 3">
    <name type="scientific">Stutzerimonas stutzeri</name>
    <name type="common">Pseudomonas stutzeri</name>
    <dbReference type="NCBI Taxonomy" id="316"/>
    <lineage>
        <taxon>Bacteria</taxon>
        <taxon>Pseudomonadati</taxon>
        <taxon>Pseudomonadota</taxon>
        <taxon>Gammaproteobacteria</taxon>
        <taxon>Pseudomonadales</taxon>
        <taxon>Pseudomonadaceae</taxon>
        <taxon>Stutzerimonas</taxon>
    </lineage>
</organism>
<dbReference type="SUPFAM" id="SSF110087">
    <property type="entry name" value="DR1885-like metal-binding protein"/>
    <property type="match status" value="1"/>
</dbReference>
<keyword evidence="1" id="KW-0732">Signal</keyword>
<feature type="chain" id="PRO_5001524840" description="Copper chaperone PCu(A)C" evidence="1">
    <location>
        <begin position="21"/>
        <end position="168"/>
    </location>
</feature>
<feature type="signal peptide" evidence="1">
    <location>
        <begin position="1"/>
        <end position="20"/>
    </location>
</feature>
<proteinExistence type="predicted"/>
<dbReference type="PATRIC" id="fig|316.97.peg.2283"/>
<reference evidence="2 3" key="1">
    <citation type="submission" date="2014-03" db="EMBL/GenBank/DDBJ databases">
        <title>Complete genome sequence of Pseudomonas stutzeri 19SMN4.</title>
        <authorList>
            <person name="Brunet-Galmes I."/>
            <person name="Nogales B."/>
            <person name="Busquets A."/>
            <person name="Pena A."/>
            <person name="Gomila M."/>
            <person name="Garcia-Valdes E."/>
            <person name="Lalucat J."/>
            <person name="Bennasar A."/>
            <person name="Bosch R."/>
        </authorList>
    </citation>
    <scope>NUCLEOTIDE SEQUENCE [LARGE SCALE GENOMIC DNA]</scope>
    <source>
        <strain evidence="2 3">19SMN4</strain>
    </source>
</reference>
<evidence type="ECO:0000313" key="2">
    <source>
        <dbReference type="EMBL" id="AHY43043.1"/>
    </source>
</evidence>
<protein>
    <recommendedName>
        <fullName evidence="4">Copper chaperone PCu(A)C</fullName>
    </recommendedName>
</protein>
<dbReference type="InterPro" id="IPR036182">
    <property type="entry name" value="PCuAC_sf"/>
</dbReference>
<dbReference type="Gene3D" id="2.60.40.1890">
    <property type="entry name" value="PCu(A)C copper chaperone"/>
    <property type="match status" value="1"/>
</dbReference>
<dbReference type="OrthoDB" id="9796962at2"/>
<dbReference type="PANTHER" id="PTHR36302">
    <property type="entry name" value="BLR7088 PROTEIN"/>
    <property type="match status" value="1"/>
</dbReference>
<dbReference type="EMBL" id="CP007509">
    <property type="protein sequence ID" value="AHY43043.1"/>
    <property type="molecule type" value="Genomic_DNA"/>
</dbReference>
<name>A0A023WSF0_STUST</name>
<evidence type="ECO:0000256" key="1">
    <source>
        <dbReference type="SAM" id="SignalP"/>
    </source>
</evidence>
<dbReference type="AlphaFoldDB" id="A0A023WSF0"/>
<dbReference type="InterPro" id="IPR007410">
    <property type="entry name" value="LpqE-like"/>
</dbReference>
<dbReference type="PANTHER" id="PTHR36302:SF1">
    <property type="entry name" value="COPPER CHAPERONE PCU(A)C"/>
    <property type="match status" value="1"/>
</dbReference>
<dbReference type="InterPro" id="IPR058248">
    <property type="entry name" value="Lxx211020-like"/>
</dbReference>
<gene>
    <name evidence="2" type="ORF">UIB01_11395</name>
</gene>
<sequence>MLLRLLAAGAITALCMPAIAQEHHHDHQAPVEAVATELAVSQAWSRAMPPSAPTGAVYFVLENRGDQPQRLVGAQTPRAVKTELHTHVHQGDMMKMQQIESVDVPASGKVEFKPGGNHVMLFGLKQPLVAGESFPLTLQFESGAEVTTEVSIEVDAPAASGATQGHHH</sequence>